<dbReference type="EMBL" id="CP046234">
    <property type="protein sequence ID" value="WFD45642.1"/>
    <property type="molecule type" value="Genomic_DNA"/>
</dbReference>
<evidence type="ECO:0000313" key="1">
    <source>
        <dbReference type="EMBL" id="WFD45642.1"/>
    </source>
</evidence>
<evidence type="ECO:0000313" key="2">
    <source>
        <dbReference type="Proteomes" id="UP000818624"/>
    </source>
</evidence>
<proteinExistence type="predicted"/>
<organism evidence="1 2">
    <name type="scientific">Malassezia furfur</name>
    <name type="common">Pityriasis versicolor infection agent</name>
    <name type="synonym">Pityrosporum furfur</name>
    <dbReference type="NCBI Taxonomy" id="55194"/>
    <lineage>
        <taxon>Eukaryota</taxon>
        <taxon>Fungi</taxon>
        <taxon>Dikarya</taxon>
        <taxon>Basidiomycota</taxon>
        <taxon>Ustilaginomycotina</taxon>
        <taxon>Malasseziomycetes</taxon>
        <taxon>Malasseziales</taxon>
        <taxon>Malasseziaceae</taxon>
        <taxon>Malassezia</taxon>
    </lineage>
</organism>
<protein>
    <recommendedName>
        <fullName evidence="3">37S ribosomal protein mrp10, mitochondrial</fullName>
    </recommendedName>
</protein>
<keyword evidence="2" id="KW-1185">Reference proteome</keyword>
<dbReference type="InterPro" id="IPR017264">
    <property type="entry name" value="Ribosomal_mS37_fun"/>
</dbReference>
<gene>
    <name evidence="1" type="ORF">GLX27_000264</name>
</gene>
<evidence type="ECO:0008006" key="3">
    <source>
        <dbReference type="Google" id="ProtNLM"/>
    </source>
</evidence>
<dbReference type="Gene3D" id="1.10.287.2900">
    <property type="match status" value="1"/>
</dbReference>
<accession>A0ABY8EIP4</accession>
<dbReference type="PANTHER" id="PTHR28066">
    <property type="entry name" value="37S RIBOSOMAL PROTEIN MRP10, MITOCHONDRIAL"/>
    <property type="match status" value="1"/>
</dbReference>
<sequence length="112" mass="12623">MEQPPTIPIKVVERWPTRGNLHATWHSVGFFLNAMKVDKLKVRPKKMAANAPCAAEFAAVLACWASSNDIRSQSVCLEPTRTLRECMATKRATVNKSKPTINYHLARFSKRV</sequence>
<reference evidence="1 2" key="1">
    <citation type="journal article" date="2020" name="Elife">
        <title>Loss of centromere function drives karyotype evolution in closely related Malassezia species.</title>
        <authorList>
            <person name="Sankaranarayanan S.R."/>
            <person name="Ianiri G."/>
            <person name="Coelho M.A."/>
            <person name="Reza M.H."/>
            <person name="Thimmappa B.C."/>
            <person name="Ganguly P."/>
            <person name="Vadnala R.N."/>
            <person name="Sun S."/>
            <person name="Siddharthan R."/>
            <person name="Tellgren-Roth C."/>
            <person name="Dawson T.L."/>
            <person name="Heitman J."/>
            <person name="Sanyal K."/>
        </authorList>
    </citation>
    <scope>NUCLEOTIDE SEQUENCE [LARGE SCALE GENOMIC DNA]</scope>
    <source>
        <strain evidence="1">CBS14141</strain>
    </source>
</reference>
<dbReference type="PANTHER" id="PTHR28066:SF1">
    <property type="entry name" value="SMALL RIBOSOMAL SUBUNIT PROTEIN MS37"/>
    <property type="match status" value="1"/>
</dbReference>
<dbReference type="Proteomes" id="UP000818624">
    <property type="component" value="Chromosome 1"/>
</dbReference>
<name>A0ABY8EIP4_MALFU</name>